<keyword evidence="4" id="KW-1185">Reference proteome</keyword>
<dbReference type="InterPro" id="IPR046675">
    <property type="entry name" value="DUF6545"/>
</dbReference>
<feature type="transmembrane region" description="Helical" evidence="1">
    <location>
        <begin position="143"/>
        <end position="167"/>
    </location>
</feature>
<dbReference type="EMBL" id="BMRB01000011">
    <property type="protein sequence ID" value="GGS59431.1"/>
    <property type="molecule type" value="Genomic_DNA"/>
</dbReference>
<accession>A0A918LJ89</accession>
<reference evidence="3" key="1">
    <citation type="journal article" date="2014" name="Int. J. Syst. Evol. Microbiol.">
        <title>Complete genome sequence of Corynebacterium casei LMG S-19264T (=DSM 44701T), isolated from a smear-ripened cheese.</title>
        <authorList>
            <consortium name="US DOE Joint Genome Institute (JGI-PGF)"/>
            <person name="Walter F."/>
            <person name="Albersmeier A."/>
            <person name="Kalinowski J."/>
            <person name="Ruckert C."/>
        </authorList>
    </citation>
    <scope>NUCLEOTIDE SEQUENCE</scope>
    <source>
        <strain evidence="3">JCM 3276</strain>
    </source>
</reference>
<sequence>MADLIFLPAALGIAMLGLYKFWALRHAPADRRPAIRTVCFSCLFAAPSVLLGAPAIGMALDRVVGIHSLSVLLGYCFALGFVCSIQIMLVYWLHSAAAAWQISRWLVLTYTGIVAAINILFFLGERPAEHHHDFAAAYARAPYLAELLVLHFLAYVLGLANVVRLCWRWSHHPDTTDRPWLRRGLRLTAVGILFPVVYGVITLVAVVGSWFGAELGLWSTLIAPTVAILGVPLVIVGNSIAAWGPSLSSLWERVVHVSSDLHDYRALTPLWQALRPIEPEMVHTHHSLANRLSPRSRLFWRIIEINDWLHQLPARDVAVSATARHHARQAGLDEQQTAALDEAANIKAALLTTATDLRTGLSGPVNLDHPRDAGHAFAGERRRLVLIAETFTSLLTDEVVHAASRVPQSAQTHPH</sequence>
<evidence type="ECO:0000313" key="3">
    <source>
        <dbReference type="EMBL" id="GGS59431.1"/>
    </source>
</evidence>
<dbReference type="InterPro" id="IPR050039">
    <property type="entry name" value="MAB_1171c-like"/>
</dbReference>
<proteinExistence type="predicted"/>
<feature type="transmembrane region" description="Helical" evidence="1">
    <location>
        <begin position="105"/>
        <end position="123"/>
    </location>
</feature>
<evidence type="ECO:0000313" key="4">
    <source>
        <dbReference type="Proteomes" id="UP000660680"/>
    </source>
</evidence>
<dbReference type="RefSeq" id="WP_189214262.1">
    <property type="nucleotide sequence ID" value="NZ_BMRB01000011.1"/>
</dbReference>
<comment type="caution">
    <text evidence="3">The sequence shown here is derived from an EMBL/GenBank/DDBJ whole genome shotgun (WGS) entry which is preliminary data.</text>
</comment>
<dbReference type="Pfam" id="PF20182">
    <property type="entry name" value="DUF6545"/>
    <property type="match status" value="1"/>
</dbReference>
<protein>
    <recommendedName>
        <fullName evidence="2">DUF6545 domain-containing protein</fullName>
    </recommendedName>
</protein>
<feature type="transmembrane region" description="Helical" evidence="1">
    <location>
        <begin position="6"/>
        <end position="22"/>
    </location>
</feature>
<organism evidence="3 4">
    <name type="scientific">Actinokineospora fastidiosa</name>
    <dbReference type="NCBI Taxonomy" id="1816"/>
    <lineage>
        <taxon>Bacteria</taxon>
        <taxon>Bacillati</taxon>
        <taxon>Actinomycetota</taxon>
        <taxon>Actinomycetes</taxon>
        <taxon>Pseudonocardiales</taxon>
        <taxon>Pseudonocardiaceae</taxon>
        <taxon>Actinokineospora</taxon>
    </lineage>
</organism>
<feature type="transmembrane region" description="Helical" evidence="1">
    <location>
        <begin position="217"/>
        <end position="243"/>
    </location>
</feature>
<feature type="transmembrane region" description="Helical" evidence="1">
    <location>
        <begin position="72"/>
        <end position="93"/>
    </location>
</feature>
<feature type="domain" description="DUF6545" evidence="2">
    <location>
        <begin position="262"/>
        <end position="393"/>
    </location>
</feature>
<keyword evidence="1" id="KW-0472">Membrane</keyword>
<feature type="transmembrane region" description="Helical" evidence="1">
    <location>
        <begin position="187"/>
        <end position="211"/>
    </location>
</feature>
<name>A0A918LJ89_9PSEU</name>
<reference evidence="3" key="2">
    <citation type="submission" date="2020-09" db="EMBL/GenBank/DDBJ databases">
        <authorList>
            <person name="Sun Q."/>
            <person name="Ohkuma M."/>
        </authorList>
    </citation>
    <scope>NUCLEOTIDE SEQUENCE</scope>
    <source>
        <strain evidence="3">JCM 3276</strain>
    </source>
</reference>
<keyword evidence="1" id="KW-1133">Transmembrane helix</keyword>
<evidence type="ECO:0000256" key="1">
    <source>
        <dbReference type="SAM" id="Phobius"/>
    </source>
</evidence>
<dbReference type="AlphaFoldDB" id="A0A918LJ89"/>
<keyword evidence="1" id="KW-0812">Transmembrane</keyword>
<dbReference type="NCBIfam" id="NF042915">
    <property type="entry name" value="MAB_1171c_fam"/>
    <property type="match status" value="1"/>
</dbReference>
<evidence type="ECO:0000259" key="2">
    <source>
        <dbReference type="Pfam" id="PF20182"/>
    </source>
</evidence>
<dbReference type="Proteomes" id="UP000660680">
    <property type="component" value="Unassembled WGS sequence"/>
</dbReference>
<feature type="transmembrane region" description="Helical" evidence="1">
    <location>
        <begin position="34"/>
        <end position="60"/>
    </location>
</feature>
<gene>
    <name evidence="3" type="ORF">GCM10010171_62970</name>
</gene>